<dbReference type="AlphaFoldDB" id="A0A917HN29"/>
<dbReference type="InterPro" id="IPR006340">
    <property type="entry name" value="DUF436"/>
</dbReference>
<name>A0A917HN29_9BACL</name>
<accession>A0A917HN29</accession>
<protein>
    <recommendedName>
        <fullName evidence="1">UPF0340 protein GCM10010918_48840</fullName>
    </recommendedName>
</protein>
<dbReference type="RefSeq" id="WP_188892309.1">
    <property type="nucleotide sequence ID" value="NZ_BMHY01000014.1"/>
</dbReference>
<dbReference type="PIRSF" id="PIRSF007510">
    <property type="entry name" value="UCP007510"/>
    <property type="match status" value="1"/>
</dbReference>
<evidence type="ECO:0000313" key="2">
    <source>
        <dbReference type="EMBL" id="GGG85128.1"/>
    </source>
</evidence>
<dbReference type="Pfam" id="PF04260">
    <property type="entry name" value="DUF436"/>
    <property type="match status" value="1"/>
</dbReference>
<keyword evidence="3" id="KW-1185">Reference proteome</keyword>
<evidence type="ECO:0000313" key="3">
    <source>
        <dbReference type="Proteomes" id="UP000600247"/>
    </source>
</evidence>
<dbReference type="EMBL" id="BMHY01000014">
    <property type="protein sequence ID" value="GGG85128.1"/>
    <property type="molecule type" value="Genomic_DNA"/>
</dbReference>
<evidence type="ECO:0000256" key="1">
    <source>
        <dbReference type="HAMAP-Rule" id="MF_00800"/>
    </source>
</evidence>
<reference evidence="2 3" key="1">
    <citation type="journal article" date="2014" name="Int. J. Syst. Evol. Microbiol.">
        <title>Complete genome sequence of Corynebacterium casei LMG S-19264T (=DSM 44701T), isolated from a smear-ripened cheese.</title>
        <authorList>
            <consortium name="US DOE Joint Genome Institute (JGI-PGF)"/>
            <person name="Walter F."/>
            <person name="Albersmeier A."/>
            <person name="Kalinowski J."/>
            <person name="Ruckert C."/>
        </authorList>
    </citation>
    <scope>NUCLEOTIDE SEQUENCE [LARGE SCALE GENOMIC DNA]</scope>
    <source>
        <strain evidence="2 3">CGMCC 1.15286</strain>
    </source>
</reference>
<sequence length="202" mass="21174">MSGTDKITNIASDVEQIIRELAEAGNLGKGQLLVVGTSTSEVLGHRIGTSGTVETAAQIFAGVEAARRDIGFYPVFQCCEHLNRALVIEREAAEKYGLEEVAAVPVPKAGGSMAAYAYRQLHGACLVETIAAHAGIDIGDTFIGMHLRRVAVPVRPSIKNIGSAHVTMAYARPKLIGGARAVYTSEPEGSGLAVEQSPGTCD</sequence>
<dbReference type="Proteomes" id="UP000600247">
    <property type="component" value="Unassembled WGS sequence"/>
</dbReference>
<dbReference type="SUPFAM" id="SSF110710">
    <property type="entry name" value="TTHA0583/YokD-like"/>
    <property type="match status" value="1"/>
</dbReference>
<dbReference type="HAMAP" id="MF_00800">
    <property type="entry name" value="UPF0340"/>
    <property type="match status" value="1"/>
</dbReference>
<comment type="similarity">
    <text evidence="1">Belongs to the UPF0340 family.</text>
</comment>
<dbReference type="InterPro" id="IPR028345">
    <property type="entry name" value="Antibiotic_NAT-like"/>
</dbReference>
<proteinExistence type="inferred from homology"/>
<comment type="caution">
    <text evidence="2">The sequence shown here is derived from an EMBL/GenBank/DDBJ whole genome shotgun (WGS) entry which is preliminary data.</text>
</comment>
<organism evidence="2 3">
    <name type="scientific">Paenibacillus radicis</name>
    <name type="common">ex Gao et al. 2016</name>
    <dbReference type="NCBI Taxonomy" id="1737354"/>
    <lineage>
        <taxon>Bacteria</taxon>
        <taxon>Bacillati</taxon>
        <taxon>Bacillota</taxon>
        <taxon>Bacilli</taxon>
        <taxon>Bacillales</taxon>
        <taxon>Paenibacillaceae</taxon>
        <taxon>Paenibacillus</taxon>
    </lineage>
</organism>
<dbReference type="Gene3D" id="3.40.50.10360">
    <property type="entry name" value="Hypothetical protein TT1679"/>
    <property type="match status" value="1"/>
</dbReference>
<gene>
    <name evidence="2" type="primary">ywlG</name>
    <name evidence="2" type="ORF">GCM10010918_48840</name>
</gene>
<dbReference type="NCBIfam" id="TIGR01440">
    <property type="entry name" value="TIGR01440 family protein"/>
    <property type="match status" value="1"/>
</dbReference>